<evidence type="ECO:0000313" key="3">
    <source>
        <dbReference type="EMBL" id="KAF2740748.1"/>
    </source>
</evidence>
<dbReference type="AlphaFoldDB" id="A0A9P4R7N1"/>
<dbReference type="PANTHER" id="PTHR21354">
    <property type="entry name" value="ZINC FINGER PROTEIN 511"/>
    <property type="match status" value="1"/>
</dbReference>
<comment type="caution">
    <text evidence="3">The sequence shown here is derived from an EMBL/GenBank/DDBJ whole genome shotgun (WGS) entry which is preliminary data.</text>
</comment>
<dbReference type="InterPro" id="IPR039258">
    <property type="entry name" value="ZNF511"/>
</dbReference>
<gene>
    <name evidence="3" type="ORF">EJ04DRAFT_507764</name>
</gene>
<proteinExistence type="predicted"/>
<sequence length="249" mass="27412">MKCSLPPHGVLTFDSFDDFEVHYQKTHLNRCTECANNFPDHHYLSLHISENHDPIVAAKRDGGEKTYACLATDCERLCSTAFKRRLHCIDKHGFPKNYDFFIVDYGIDRRSSMLRSERRKGSTSVSTGNKTNSEVMDVVQDDDEEEQSKDESMTNGEEVSSPKSPSRAPIVLRGRGGFSHPPRGGGRGRDQRSRAPSTSQAPASAAPTATVPTPATADPMDSLTSSMSALQFIPRSVRGRGRGKGRGSH</sequence>
<accession>A0A9P4R7N1</accession>
<evidence type="ECO:0000256" key="1">
    <source>
        <dbReference type="SAM" id="MobiDB-lite"/>
    </source>
</evidence>
<feature type="compositionally biased region" description="Low complexity" evidence="1">
    <location>
        <begin position="194"/>
        <end position="217"/>
    </location>
</feature>
<dbReference type="EMBL" id="ML996099">
    <property type="protein sequence ID" value="KAF2740748.1"/>
    <property type="molecule type" value="Genomic_DNA"/>
</dbReference>
<feature type="compositionally biased region" description="Acidic residues" evidence="1">
    <location>
        <begin position="139"/>
        <end position="148"/>
    </location>
</feature>
<dbReference type="PANTHER" id="PTHR21354:SF0">
    <property type="entry name" value="ZINC FINGER PROTEIN 511"/>
    <property type="match status" value="1"/>
</dbReference>
<dbReference type="PROSITE" id="PS00028">
    <property type="entry name" value="ZINC_FINGER_C2H2_1"/>
    <property type="match status" value="1"/>
</dbReference>
<name>A0A9P4R7N1_9PLEO</name>
<feature type="domain" description="C2H2-type" evidence="2">
    <location>
        <begin position="31"/>
        <end position="52"/>
    </location>
</feature>
<feature type="region of interest" description="Disordered" evidence="1">
    <location>
        <begin position="113"/>
        <end position="249"/>
    </location>
</feature>
<feature type="compositionally biased region" description="Polar residues" evidence="1">
    <location>
        <begin position="122"/>
        <end position="132"/>
    </location>
</feature>
<protein>
    <recommendedName>
        <fullName evidence="2">C2H2-type domain-containing protein</fullName>
    </recommendedName>
</protein>
<keyword evidence="4" id="KW-1185">Reference proteome</keyword>
<feature type="compositionally biased region" description="Basic residues" evidence="1">
    <location>
        <begin position="237"/>
        <end position="249"/>
    </location>
</feature>
<dbReference type="InterPro" id="IPR013087">
    <property type="entry name" value="Znf_C2H2_type"/>
</dbReference>
<dbReference type="Proteomes" id="UP000799444">
    <property type="component" value="Unassembled WGS sequence"/>
</dbReference>
<feature type="compositionally biased region" description="Polar residues" evidence="1">
    <location>
        <begin position="154"/>
        <end position="164"/>
    </location>
</feature>
<dbReference type="OrthoDB" id="18440at2759"/>
<reference evidence="3" key="1">
    <citation type="journal article" date="2020" name="Stud. Mycol.">
        <title>101 Dothideomycetes genomes: a test case for predicting lifestyles and emergence of pathogens.</title>
        <authorList>
            <person name="Haridas S."/>
            <person name="Albert R."/>
            <person name="Binder M."/>
            <person name="Bloem J."/>
            <person name="Labutti K."/>
            <person name="Salamov A."/>
            <person name="Andreopoulos B."/>
            <person name="Baker S."/>
            <person name="Barry K."/>
            <person name="Bills G."/>
            <person name="Bluhm B."/>
            <person name="Cannon C."/>
            <person name="Castanera R."/>
            <person name="Culley D."/>
            <person name="Daum C."/>
            <person name="Ezra D."/>
            <person name="Gonzalez J."/>
            <person name="Henrissat B."/>
            <person name="Kuo A."/>
            <person name="Liang C."/>
            <person name="Lipzen A."/>
            <person name="Lutzoni F."/>
            <person name="Magnuson J."/>
            <person name="Mondo S."/>
            <person name="Nolan M."/>
            <person name="Ohm R."/>
            <person name="Pangilinan J."/>
            <person name="Park H.-J."/>
            <person name="Ramirez L."/>
            <person name="Alfaro M."/>
            <person name="Sun H."/>
            <person name="Tritt A."/>
            <person name="Yoshinaga Y."/>
            <person name="Zwiers L.-H."/>
            <person name="Turgeon B."/>
            <person name="Goodwin S."/>
            <person name="Spatafora J."/>
            <person name="Crous P."/>
            <person name="Grigoriev I."/>
        </authorList>
    </citation>
    <scope>NUCLEOTIDE SEQUENCE</scope>
    <source>
        <strain evidence="3">CBS 125425</strain>
    </source>
</reference>
<organism evidence="3 4">
    <name type="scientific">Polyplosphaeria fusca</name>
    <dbReference type="NCBI Taxonomy" id="682080"/>
    <lineage>
        <taxon>Eukaryota</taxon>
        <taxon>Fungi</taxon>
        <taxon>Dikarya</taxon>
        <taxon>Ascomycota</taxon>
        <taxon>Pezizomycotina</taxon>
        <taxon>Dothideomycetes</taxon>
        <taxon>Pleosporomycetidae</taxon>
        <taxon>Pleosporales</taxon>
        <taxon>Tetraplosphaeriaceae</taxon>
        <taxon>Polyplosphaeria</taxon>
    </lineage>
</organism>
<evidence type="ECO:0000259" key="2">
    <source>
        <dbReference type="PROSITE" id="PS00028"/>
    </source>
</evidence>
<evidence type="ECO:0000313" key="4">
    <source>
        <dbReference type="Proteomes" id="UP000799444"/>
    </source>
</evidence>